<accession>A0A919LI20</accession>
<evidence type="ECO:0000313" key="2">
    <source>
        <dbReference type="Proteomes" id="UP000600026"/>
    </source>
</evidence>
<sequence length="53" mass="6058">MAGGAVERRWGPFWVVVSAVGRPLTEREQRLSAEVEQDRGEQGAVFERRLRTM</sequence>
<evidence type="ECO:0000313" key="1">
    <source>
        <dbReference type="EMBL" id="GHI85009.1"/>
    </source>
</evidence>
<dbReference type="AlphaFoldDB" id="A0A919LI20"/>
<protein>
    <submittedName>
        <fullName evidence="1">Uncharacterized protein</fullName>
    </submittedName>
</protein>
<organism evidence="1 2">
    <name type="scientific">Streptomyces xanthophaeus</name>
    <dbReference type="NCBI Taxonomy" id="67385"/>
    <lineage>
        <taxon>Bacteria</taxon>
        <taxon>Bacillati</taxon>
        <taxon>Actinomycetota</taxon>
        <taxon>Actinomycetes</taxon>
        <taxon>Kitasatosporales</taxon>
        <taxon>Streptomycetaceae</taxon>
        <taxon>Streptomyces</taxon>
    </lineage>
</organism>
<gene>
    <name evidence="1" type="ORF">Sxan_23730</name>
</gene>
<proteinExistence type="predicted"/>
<keyword evidence="2" id="KW-1185">Reference proteome</keyword>
<comment type="caution">
    <text evidence="1">The sequence shown here is derived from an EMBL/GenBank/DDBJ whole genome shotgun (WGS) entry which is preliminary data.</text>
</comment>
<dbReference type="EMBL" id="BNEE01000006">
    <property type="protein sequence ID" value="GHI85009.1"/>
    <property type="molecule type" value="Genomic_DNA"/>
</dbReference>
<dbReference type="Proteomes" id="UP000600026">
    <property type="component" value="Unassembled WGS sequence"/>
</dbReference>
<name>A0A919LI20_9ACTN</name>
<reference evidence="1" key="1">
    <citation type="submission" date="2020-09" db="EMBL/GenBank/DDBJ databases">
        <title>Whole genome shotgun sequence of Streptomyces xanthophaeus NBRC 12829.</title>
        <authorList>
            <person name="Komaki H."/>
            <person name="Tamura T."/>
        </authorList>
    </citation>
    <scope>NUCLEOTIDE SEQUENCE</scope>
    <source>
        <strain evidence="1">NBRC 12829</strain>
    </source>
</reference>